<dbReference type="AlphaFoldDB" id="A0A5M3WQ24"/>
<feature type="compositionally biased region" description="Basic and acidic residues" evidence="1">
    <location>
        <begin position="17"/>
        <end position="37"/>
    </location>
</feature>
<reference evidence="2 3" key="1">
    <citation type="submission" date="2019-10" db="EMBL/GenBank/DDBJ databases">
        <title>Whole genome shotgun sequence of Acrocarpospora macrocephala NBRC 16266.</title>
        <authorList>
            <person name="Ichikawa N."/>
            <person name="Kimura A."/>
            <person name="Kitahashi Y."/>
            <person name="Komaki H."/>
            <person name="Oguchi A."/>
        </authorList>
    </citation>
    <scope>NUCLEOTIDE SEQUENCE [LARGE SCALE GENOMIC DNA]</scope>
    <source>
        <strain evidence="2 3">NBRC 16266</strain>
    </source>
</reference>
<comment type="caution">
    <text evidence="2">The sequence shown here is derived from an EMBL/GenBank/DDBJ whole genome shotgun (WGS) entry which is preliminary data.</text>
</comment>
<evidence type="ECO:0000256" key="1">
    <source>
        <dbReference type="SAM" id="MobiDB-lite"/>
    </source>
</evidence>
<feature type="region of interest" description="Disordered" evidence="1">
    <location>
        <begin position="17"/>
        <end position="60"/>
    </location>
</feature>
<keyword evidence="3" id="KW-1185">Reference proteome</keyword>
<proteinExistence type="predicted"/>
<dbReference type="Proteomes" id="UP000331127">
    <property type="component" value="Unassembled WGS sequence"/>
</dbReference>
<sequence>MTVNPRVTVCGTVSGQKSRELSVRPEEHLSLIGDTRHRSATRALPGDAEAATAREKGRHP</sequence>
<organism evidence="2 3">
    <name type="scientific">Acrocarpospora macrocephala</name>
    <dbReference type="NCBI Taxonomy" id="150177"/>
    <lineage>
        <taxon>Bacteria</taxon>
        <taxon>Bacillati</taxon>
        <taxon>Actinomycetota</taxon>
        <taxon>Actinomycetes</taxon>
        <taxon>Streptosporangiales</taxon>
        <taxon>Streptosporangiaceae</taxon>
        <taxon>Acrocarpospora</taxon>
    </lineage>
</organism>
<accession>A0A5M3WQ24</accession>
<protein>
    <submittedName>
        <fullName evidence="2">Uncharacterized protein</fullName>
    </submittedName>
</protein>
<name>A0A5M3WQ24_9ACTN</name>
<dbReference type="EMBL" id="BLAE01000012">
    <property type="protein sequence ID" value="GES08803.1"/>
    <property type="molecule type" value="Genomic_DNA"/>
</dbReference>
<gene>
    <name evidence="2" type="ORF">Amac_023990</name>
</gene>
<evidence type="ECO:0000313" key="2">
    <source>
        <dbReference type="EMBL" id="GES08803.1"/>
    </source>
</evidence>
<evidence type="ECO:0000313" key="3">
    <source>
        <dbReference type="Proteomes" id="UP000331127"/>
    </source>
</evidence>